<sequence length="956" mass="107920">MSNETLEQIRDGWKHFHVKHCGLVCSNGSKVRLYAENVCSIPRCFPCDCDPGCAELDACCPEGVVQPNGSFIVSPEEPVERLLPPYPEQIYCDVIPYSLKTYLQVSSCPPFVDTRVRNLYHHENVSLDTRRLCKEESAEISFVDSFRLFVDVKTGLVFKNKFCALCNGYTLDMNLSDENQNGAGSNFHQNLNKVAAPWELRVNCSHYQSLYTAKTFKDLVNTAKSRTSPCLLFYEEAPSVEQPRRCLRQNPEKYDDLECPEDVMKLCVELNNTYLTVLYEKNIFCHLCAGKAMFHRIRRICFDDLDPFSPISFLVPPITLLLGLSDRKTAFETWKKENCKLPTQWLDDYGDCQTALCTPGKQLEDSGKCVSNIEQIRGLGYKLFVVFLPTKPLMVTGDDIQSLSNYIHESILNVSLESETDVRITVLYHGSDMKYSELQRILVSSNFIGNNMITRDEFEDQLLFLFSQAWTVPRANGTESTIEIKPVLLGEELREFEQDVTEGGHIVRKLSLSEKQKSEKQESAINTKSSSTASTELTTFKPSTKVIYSEKHKTEIRRDIHWKTKSIFIDITHSLACPYVPLNISNTSTTAEKLPMISFTVMGKNISVSSKQKISMVGGQYFMCISLYKRLTDPEAIRIEQSLLDQLQYYIEATCVSLSVVCLFLSSLTYVLFSSLRSLPGMNNLSLCVSLGIAQICLLITARWGINGNLPKEYCVIHAVLLHYAWLASFAWMSVCCIHMFRVFTTKSNKFTDNKSDTKRYLYYCIHGFGVPTFIVIATYATNAIMTSGKSSGYNSELCFLDTRHSIWNLILSMLSPLGLLILTNSVMFVLTIRQIVHVSSLQEQSRSRGRQGVLTYMKLSSLTGLLGAVVVVAVQLNSSVISMLTSPLMALQGFFIFVSFTCNQRVKLLYRNMFRRVVPCGEQTQEKTSSGSSTVFATVSKSSQNQTGDDSFKSE</sequence>
<feature type="domain" description="G-protein coupled receptors family 2 profile 2" evidence="7">
    <location>
        <begin position="648"/>
        <end position="905"/>
    </location>
</feature>
<evidence type="ECO:0000313" key="9">
    <source>
        <dbReference type="Proteomes" id="UP000271974"/>
    </source>
</evidence>
<feature type="transmembrane region" description="Helical" evidence="6">
    <location>
        <begin position="881"/>
        <end position="903"/>
    </location>
</feature>
<feature type="region of interest" description="Disordered" evidence="5">
    <location>
        <begin position="925"/>
        <end position="956"/>
    </location>
</feature>
<evidence type="ECO:0000256" key="2">
    <source>
        <dbReference type="ARBA" id="ARBA00022692"/>
    </source>
</evidence>
<feature type="transmembrane region" description="Helical" evidence="6">
    <location>
        <begin position="761"/>
        <end position="786"/>
    </location>
</feature>
<gene>
    <name evidence="8" type="ORF">EGW08_015716</name>
</gene>
<dbReference type="InterPro" id="IPR053231">
    <property type="entry name" value="GPCR_LN-TM7"/>
</dbReference>
<comment type="subcellular location">
    <subcellularLocation>
        <location evidence="1">Membrane</location>
        <topology evidence="1">Multi-pass membrane protein</topology>
    </subcellularLocation>
</comment>
<dbReference type="EMBL" id="RQTK01000656">
    <property type="protein sequence ID" value="RUS76523.1"/>
    <property type="molecule type" value="Genomic_DNA"/>
</dbReference>
<evidence type="ECO:0000256" key="1">
    <source>
        <dbReference type="ARBA" id="ARBA00004141"/>
    </source>
</evidence>
<dbReference type="GO" id="GO:0016020">
    <property type="term" value="C:membrane"/>
    <property type="evidence" value="ECO:0007669"/>
    <property type="project" value="UniProtKB-SubCell"/>
</dbReference>
<evidence type="ECO:0000259" key="7">
    <source>
        <dbReference type="PROSITE" id="PS50261"/>
    </source>
</evidence>
<keyword evidence="9" id="KW-1185">Reference proteome</keyword>
<dbReference type="InterPro" id="IPR017981">
    <property type="entry name" value="GPCR_2-like_7TM"/>
</dbReference>
<dbReference type="OrthoDB" id="10051649at2759"/>
<feature type="transmembrane region" description="Helical" evidence="6">
    <location>
        <begin position="685"/>
        <end position="704"/>
    </location>
</feature>
<evidence type="ECO:0000256" key="3">
    <source>
        <dbReference type="ARBA" id="ARBA00022989"/>
    </source>
</evidence>
<dbReference type="InterPro" id="IPR000832">
    <property type="entry name" value="GPCR_2_secretin-like"/>
</dbReference>
<keyword evidence="3 6" id="KW-1133">Transmembrane helix</keyword>
<dbReference type="GO" id="GO:0004930">
    <property type="term" value="F:G protein-coupled receptor activity"/>
    <property type="evidence" value="ECO:0007669"/>
    <property type="project" value="InterPro"/>
</dbReference>
<dbReference type="PANTHER" id="PTHR45902:SF1">
    <property type="entry name" value="LATROPHILIN RECEPTOR-LIKE PROTEIN A"/>
    <property type="match status" value="1"/>
</dbReference>
<accession>A0A433T4M1</accession>
<dbReference type="CDD" id="cd15039">
    <property type="entry name" value="7tmB3_Methuselah-like"/>
    <property type="match status" value="1"/>
</dbReference>
<keyword evidence="4 6" id="KW-0472">Membrane</keyword>
<proteinExistence type="predicted"/>
<feature type="transmembrane region" description="Helical" evidence="6">
    <location>
        <begin position="716"/>
        <end position="741"/>
    </location>
</feature>
<evidence type="ECO:0000256" key="6">
    <source>
        <dbReference type="SAM" id="Phobius"/>
    </source>
</evidence>
<dbReference type="GO" id="GO:0007166">
    <property type="term" value="P:cell surface receptor signaling pathway"/>
    <property type="evidence" value="ECO:0007669"/>
    <property type="project" value="InterPro"/>
</dbReference>
<keyword evidence="2 6" id="KW-0812">Transmembrane</keyword>
<feature type="transmembrane region" description="Helical" evidence="6">
    <location>
        <begin position="854"/>
        <end position="875"/>
    </location>
</feature>
<reference evidence="8 9" key="1">
    <citation type="submission" date="2019-01" db="EMBL/GenBank/DDBJ databases">
        <title>A draft genome assembly of the solar-powered sea slug Elysia chlorotica.</title>
        <authorList>
            <person name="Cai H."/>
            <person name="Li Q."/>
            <person name="Fang X."/>
            <person name="Li J."/>
            <person name="Curtis N.E."/>
            <person name="Altenburger A."/>
            <person name="Shibata T."/>
            <person name="Feng M."/>
            <person name="Maeda T."/>
            <person name="Schwartz J.A."/>
            <person name="Shigenobu S."/>
            <person name="Lundholm N."/>
            <person name="Nishiyama T."/>
            <person name="Yang H."/>
            <person name="Hasebe M."/>
            <person name="Li S."/>
            <person name="Pierce S.K."/>
            <person name="Wang J."/>
        </authorList>
    </citation>
    <scope>NUCLEOTIDE SEQUENCE [LARGE SCALE GENOMIC DNA]</scope>
    <source>
        <strain evidence="8">EC2010</strain>
        <tissue evidence="8">Whole organism of an adult</tissue>
    </source>
</reference>
<feature type="transmembrane region" description="Helical" evidence="6">
    <location>
        <begin position="806"/>
        <end position="833"/>
    </location>
</feature>
<evidence type="ECO:0000256" key="5">
    <source>
        <dbReference type="SAM" id="MobiDB-lite"/>
    </source>
</evidence>
<evidence type="ECO:0000313" key="8">
    <source>
        <dbReference type="EMBL" id="RUS76523.1"/>
    </source>
</evidence>
<protein>
    <recommendedName>
        <fullName evidence="7">G-protein coupled receptors family 2 profile 2 domain-containing protein</fullName>
    </recommendedName>
</protein>
<dbReference type="Gene3D" id="1.20.1070.10">
    <property type="entry name" value="Rhodopsin 7-helix transmembrane proteins"/>
    <property type="match status" value="1"/>
</dbReference>
<dbReference type="PANTHER" id="PTHR45902">
    <property type="entry name" value="LATROPHILIN RECEPTOR-LIKE PROTEIN A"/>
    <property type="match status" value="1"/>
</dbReference>
<organism evidence="8 9">
    <name type="scientific">Elysia chlorotica</name>
    <name type="common">Eastern emerald elysia</name>
    <name type="synonym">Sea slug</name>
    <dbReference type="NCBI Taxonomy" id="188477"/>
    <lineage>
        <taxon>Eukaryota</taxon>
        <taxon>Metazoa</taxon>
        <taxon>Spiralia</taxon>
        <taxon>Lophotrochozoa</taxon>
        <taxon>Mollusca</taxon>
        <taxon>Gastropoda</taxon>
        <taxon>Heterobranchia</taxon>
        <taxon>Euthyneura</taxon>
        <taxon>Panpulmonata</taxon>
        <taxon>Sacoglossa</taxon>
        <taxon>Placobranchoidea</taxon>
        <taxon>Plakobranchidae</taxon>
        <taxon>Elysia</taxon>
    </lineage>
</organism>
<dbReference type="Pfam" id="PF00002">
    <property type="entry name" value="7tm_2"/>
    <property type="match status" value="1"/>
</dbReference>
<name>A0A433T4M1_ELYCH</name>
<dbReference type="PROSITE" id="PS50261">
    <property type="entry name" value="G_PROTEIN_RECEP_F2_4"/>
    <property type="match status" value="1"/>
</dbReference>
<comment type="caution">
    <text evidence="8">The sequence shown here is derived from an EMBL/GenBank/DDBJ whole genome shotgun (WGS) entry which is preliminary data.</text>
</comment>
<dbReference type="AlphaFoldDB" id="A0A433T4M1"/>
<evidence type="ECO:0000256" key="4">
    <source>
        <dbReference type="ARBA" id="ARBA00023136"/>
    </source>
</evidence>
<feature type="compositionally biased region" description="Polar residues" evidence="5">
    <location>
        <begin position="925"/>
        <end position="950"/>
    </location>
</feature>
<feature type="transmembrane region" description="Helical" evidence="6">
    <location>
        <begin position="649"/>
        <end position="673"/>
    </location>
</feature>
<dbReference type="Proteomes" id="UP000271974">
    <property type="component" value="Unassembled WGS sequence"/>
</dbReference>